<feature type="domain" description="GCVT N-terminal" evidence="1">
    <location>
        <begin position="25"/>
        <end position="269"/>
    </location>
</feature>
<dbReference type="PANTHER" id="PTHR43757:SF2">
    <property type="entry name" value="AMINOMETHYLTRANSFERASE, MITOCHONDRIAL"/>
    <property type="match status" value="1"/>
</dbReference>
<dbReference type="InterPro" id="IPR028896">
    <property type="entry name" value="GcvT/YgfZ/DmdA"/>
</dbReference>
<dbReference type="GO" id="GO:0005739">
    <property type="term" value="C:mitochondrion"/>
    <property type="evidence" value="ECO:0007669"/>
    <property type="project" value="TreeGrafter"/>
</dbReference>
<dbReference type="InterPro" id="IPR027266">
    <property type="entry name" value="TrmE/GcvT-like"/>
</dbReference>
<name>A0A6J6PHD2_9ZZZZ</name>
<dbReference type="PIRSF" id="PIRSF006487">
    <property type="entry name" value="GcvT"/>
    <property type="match status" value="1"/>
</dbReference>
<dbReference type="Gene3D" id="3.30.1360.120">
    <property type="entry name" value="Probable tRNA modification gtpase trme, domain 1"/>
    <property type="match status" value="1"/>
</dbReference>
<sequence>MSIPAGLDPSPFQSRVNPALSENDFIAVNGQAVPLFFSDPEREYAAIRNSAGMIDFSMLYKWEIAGTNAVEVANKVFSRDLKKVNPGSIAYGVIVSQAGLMIDDCTVLLYKDGRVRITGANPENSNIIRKYLGSDNTLTEVRAEIATLSLQGPMSRAILQKLTKTDVSNEAFPYYTFQLNVLVGGIPAHINRMGFTAELGYEIMVPVERAVDLWDSVLAAGKEFDVVECGAISVMMVRVEAGMIMAELEYDEHTSPYECRMGWAVDLDKGSFHGRESLEELKSQAKSSIASVVIDAEADGLDGMSISADGATVGAVTMAIPSPILEGKTLALARLNKGFNSIGQQLLVGSAPAIVVATPVYDPDRKRARS</sequence>
<dbReference type="InterPro" id="IPR013977">
    <property type="entry name" value="GcvT_C"/>
</dbReference>
<organism evidence="3">
    <name type="scientific">freshwater metagenome</name>
    <dbReference type="NCBI Taxonomy" id="449393"/>
    <lineage>
        <taxon>unclassified sequences</taxon>
        <taxon>metagenomes</taxon>
        <taxon>ecological metagenomes</taxon>
    </lineage>
</organism>
<dbReference type="InterPro" id="IPR006222">
    <property type="entry name" value="GCVT_N"/>
</dbReference>
<evidence type="ECO:0000313" key="3">
    <source>
        <dbReference type="EMBL" id="CAB4695828.1"/>
    </source>
</evidence>
<reference evidence="3" key="1">
    <citation type="submission" date="2020-05" db="EMBL/GenBank/DDBJ databases">
        <authorList>
            <person name="Chiriac C."/>
            <person name="Salcher M."/>
            <person name="Ghai R."/>
            <person name="Kavagutti S V."/>
        </authorList>
    </citation>
    <scope>NUCLEOTIDE SEQUENCE</scope>
</reference>
<dbReference type="SUPFAM" id="SSF103025">
    <property type="entry name" value="Folate-binding domain"/>
    <property type="match status" value="1"/>
</dbReference>
<dbReference type="EMBL" id="CAEZXN010000017">
    <property type="protein sequence ID" value="CAB4695828.1"/>
    <property type="molecule type" value="Genomic_DNA"/>
</dbReference>
<dbReference type="InterPro" id="IPR029043">
    <property type="entry name" value="GcvT/YgfZ_C"/>
</dbReference>
<accession>A0A6J6PHD2</accession>
<gene>
    <name evidence="3" type="ORF">UFOPK2423_00862</name>
</gene>
<evidence type="ECO:0000259" key="1">
    <source>
        <dbReference type="Pfam" id="PF01571"/>
    </source>
</evidence>
<dbReference type="SUPFAM" id="SSF101790">
    <property type="entry name" value="Aminomethyltransferase beta-barrel domain"/>
    <property type="match status" value="1"/>
</dbReference>
<proteinExistence type="predicted"/>
<dbReference type="AlphaFoldDB" id="A0A6J6PHD2"/>
<dbReference type="Pfam" id="PF08669">
    <property type="entry name" value="GCV_T_C"/>
    <property type="match status" value="1"/>
</dbReference>
<evidence type="ECO:0000259" key="2">
    <source>
        <dbReference type="Pfam" id="PF08669"/>
    </source>
</evidence>
<dbReference type="PANTHER" id="PTHR43757">
    <property type="entry name" value="AMINOMETHYLTRANSFERASE"/>
    <property type="match status" value="1"/>
</dbReference>
<protein>
    <submittedName>
        <fullName evidence="3">Unannotated protein</fullName>
    </submittedName>
</protein>
<feature type="domain" description="Aminomethyltransferase C-terminal" evidence="2">
    <location>
        <begin position="300"/>
        <end position="362"/>
    </location>
</feature>
<dbReference type="Pfam" id="PF01571">
    <property type="entry name" value="GCV_T"/>
    <property type="match status" value="1"/>
</dbReference>